<protein>
    <submittedName>
        <fullName evidence="2">Uncharacterized protein</fullName>
    </submittedName>
</protein>
<dbReference type="EMBL" id="CADCVP010000208">
    <property type="protein sequence ID" value="CAA9502339.1"/>
    <property type="molecule type" value="Genomic_DNA"/>
</dbReference>
<dbReference type="AlphaFoldDB" id="A0A6J4SQF6"/>
<proteinExistence type="predicted"/>
<feature type="non-terminal residue" evidence="2">
    <location>
        <position position="1"/>
    </location>
</feature>
<evidence type="ECO:0000256" key="1">
    <source>
        <dbReference type="SAM" id="MobiDB-lite"/>
    </source>
</evidence>
<accession>A0A6J4SQF6</accession>
<feature type="compositionally biased region" description="Basic and acidic residues" evidence="1">
    <location>
        <begin position="55"/>
        <end position="86"/>
    </location>
</feature>
<gene>
    <name evidence="2" type="ORF">AVDCRST_MAG69-1963</name>
</gene>
<evidence type="ECO:0000313" key="2">
    <source>
        <dbReference type="EMBL" id="CAA9502339.1"/>
    </source>
</evidence>
<reference evidence="2" key="1">
    <citation type="submission" date="2020-02" db="EMBL/GenBank/DDBJ databases">
        <authorList>
            <person name="Meier V. D."/>
        </authorList>
    </citation>
    <scope>NUCLEOTIDE SEQUENCE</scope>
    <source>
        <strain evidence="2">AVDCRST_MAG69</strain>
    </source>
</reference>
<name>A0A6J4SQF6_9ACTN</name>
<feature type="non-terminal residue" evidence="2">
    <location>
        <position position="86"/>
    </location>
</feature>
<feature type="region of interest" description="Disordered" evidence="1">
    <location>
        <begin position="1"/>
        <end position="86"/>
    </location>
</feature>
<sequence>DEPRRRDGGGFGRVGRAGLRDSCVRADHHGRDLQRRDEPAGAPRHGAAEPAQGRRPAERRADRDADGRARGAGHHPEQLDDADHRG</sequence>
<organism evidence="2">
    <name type="scientific">uncultured Solirubrobacteraceae bacterium</name>
    <dbReference type="NCBI Taxonomy" id="1162706"/>
    <lineage>
        <taxon>Bacteria</taxon>
        <taxon>Bacillati</taxon>
        <taxon>Actinomycetota</taxon>
        <taxon>Thermoleophilia</taxon>
        <taxon>Solirubrobacterales</taxon>
        <taxon>Solirubrobacteraceae</taxon>
        <taxon>environmental samples</taxon>
    </lineage>
</organism>
<feature type="compositionally biased region" description="Basic and acidic residues" evidence="1">
    <location>
        <begin position="18"/>
        <end position="39"/>
    </location>
</feature>